<keyword evidence="2" id="KW-1185">Reference proteome</keyword>
<feature type="non-terminal residue" evidence="1">
    <location>
        <position position="1"/>
    </location>
</feature>
<dbReference type="EMBL" id="LXQA010471918">
    <property type="protein sequence ID" value="MCI53957.1"/>
    <property type="molecule type" value="Genomic_DNA"/>
</dbReference>
<dbReference type="AlphaFoldDB" id="A0A392T0Q3"/>
<organism evidence="1 2">
    <name type="scientific">Trifolium medium</name>
    <dbReference type="NCBI Taxonomy" id="97028"/>
    <lineage>
        <taxon>Eukaryota</taxon>
        <taxon>Viridiplantae</taxon>
        <taxon>Streptophyta</taxon>
        <taxon>Embryophyta</taxon>
        <taxon>Tracheophyta</taxon>
        <taxon>Spermatophyta</taxon>
        <taxon>Magnoliopsida</taxon>
        <taxon>eudicotyledons</taxon>
        <taxon>Gunneridae</taxon>
        <taxon>Pentapetalae</taxon>
        <taxon>rosids</taxon>
        <taxon>fabids</taxon>
        <taxon>Fabales</taxon>
        <taxon>Fabaceae</taxon>
        <taxon>Papilionoideae</taxon>
        <taxon>50 kb inversion clade</taxon>
        <taxon>NPAAA clade</taxon>
        <taxon>Hologalegina</taxon>
        <taxon>IRL clade</taxon>
        <taxon>Trifolieae</taxon>
        <taxon>Trifolium</taxon>
    </lineage>
</organism>
<name>A0A392T0Q3_9FABA</name>
<feature type="non-terminal residue" evidence="1">
    <location>
        <position position="65"/>
    </location>
</feature>
<dbReference type="Proteomes" id="UP000265520">
    <property type="component" value="Unassembled WGS sequence"/>
</dbReference>
<sequence length="65" mass="7387">AVFGFCHAEYCWASQQRASAHTEEEYAEMLQTLALPGRDWRYTATGTRSRFQITDMTPAANGWAK</sequence>
<proteinExistence type="predicted"/>
<evidence type="ECO:0000313" key="2">
    <source>
        <dbReference type="Proteomes" id="UP000265520"/>
    </source>
</evidence>
<comment type="caution">
    <text evidence="1">The sequence shown here is derived from an EMBL/GenBank/DDBJ whole genome shotgun (WGS) entry which is preliminary data.</text>
</comment>
<evidence type="ECO:0000313" key="1">
    <source>
        <dbReference type="EMBL" id="MCI53957.1"/>
    </source>
</evidence>
<accession>A0A392T0Q3</accession>
<protein>
    <submittedName>
        <fullName evidence="1">Uncharacterized protein</fullName>
    </submittedName>
</protein>
<reference evidence="1 2" key="1">
    <citation type="journal article" date="2018" name="Front. Plant Sci.">
        <title>Red Clover (Trifolium pratense) and Zigzag Clover (T. medium) - A Picture of Genomic Similarities and Differences.</title>
        <authorList>
            <person name="Dluhosova J."/>
            <person name="Istvanek J."/>
            <person name="Nedelnik J."/>
            <person name="Repkova J."/>
        </authorList>
    </citation>
    <scope>NUCLEOTIDE SEQUENCE [LARGE SCALE GENOMIC DNA]</scope>
    <source>
        <strain evidence="2">cv. 10/8</strain>
        <tissue evidence="1">Leaf</tissue>
    </source>
</reference>